<name>A0A3M2HVM1_9GAMM</name>
<keyword evidence="3" id="KW-0808">Transferase</keyword>
<evidence type="ECO:0000259" key="2">
    <source>
        <dbReference type="PROSITE" id="PS51186"/>
    </source>
</evidence>
<dbReference type="InterPro" id="IPR016181">
    <property type="entry name" value="Acyl_CoA_acyltransferase"/>
</dbReference>
<feature type="domain" description="N-acetyltransferase" evidence="2">
    <location>
        <begin position="3"/>
        <end position="162"/>
    </location>
</feature>
<dbReference type="InterPro" id="IPR000182">
    <property type="entry name" value="GNAT_dom"/>
</dbReference>
<sequence length="198" mass="22224">MSIVIRDVLEHELDSVLALNNAAGPGILPIDAARMRRFHDQAEYFRVAKRDGHIAGVLIAFGSGSQHDSRNFRWFAERHAAFLYIDRIVVASRRRGGGVGRALYADVHGYAEARYPELCCEVFLQEGTDPALLFHGSFGFREEGQNPQADGTRACMLVKPMCSHEWIHRTYGETLPNEPWVTRSRTPSAERRPTGTCP</sequence>
<evidence type="ECO:0000313" key="3">
    <source>
        <dbReference type="EMBL" id="RMH93068.1"/>
    </source>
</evidence>
<organism evidence="3 4">
    <name type="scientific">Solilutibacter pythonis</name>
    <dbReference type="NCBI Taxonomy" id="2483112"/>
    <lineage>
        <taxon>Bacteria</taxon>
        <taxon>Pseudomonadati</taxon>
        <taxon>Pseudomonadota</taxon>
        <taxon>Gammaproteobacteria</taxon>
        <taxon>Lysobacterales</taxon>
        <taxon>Lysobacteraceae</taxon>
        <taxon>Solilutibacter</taxon>
    </lineage>
</organism>
<dbReference type="Pfam" id="PF00583">
    <property type="entry name" value="Acetyltransf_1"/>
    <property type="match status" value="1"/>
</dbReference>
<dbReference type="RefSeq" id="WP_122101541.1">
    <property type="nucleotide sequence ID" value="NZ_RFLY01000008.1"/>
</dbReference>
<comment type="caution">
    <text evidence="3">The sequence shown here is derived from an EMBL/GenBank/DDBJ whole genome shotgun (WGS) entry which is preliminary data.</text>
</comment>
<evidence type="ECO:0000256" key="1">
    <source>
        <dbReference type="SAM" id="MobiDB-lite"/>
    </source>
</evidence>
<feature type="compositionally biased region" description="Basic and acidic residues" evidence="1">
    <location>
        <begin position="188"/>
        <end position="198"/>
    </location>
</feature>
<dbReference type="EMBL" id="RFLY01000008">
    <property type="protein sequence ID" value="RMH93068.1"/>
    <property type="molecule type" value="Genomic_DNA"/>
</dbReference>
<dbReference type="SUPFAM" id="SSF55729">
    <property type="entry name" value="Acyl-CoA N-acyltransferases (Nat)"/>
    <property type="match status" value="1"/>
</dbReference>
<keyword evidence="4" id="KW-1185">Reference proteome</keyword>
<dbReference type="InterPro" id="IPR016890">
    <property type="entry name" value="UCP028520"/>
</dbReference>
<proteinExistence type="predicted"/>
<dbReference type="OrthoDB" id="6182349at2"/>
<protein>
    <submittedName>
        <fullName evidence="3">GNAT family N-acetyltransferase</fullName>
    </submittedName>
</protein>
<accession>A0A3M2HVM1</accession>
<reference evidence="3 4" key="1">
    <citation type="submission" date="2018-10" db="EMBL/GenBank/DDBJ databases">
        <title>Proposal of Lysobacter pythonis sp. nov. isolated from royal pythons (Python regius).</title>
        <authorList>
            <person name="Hans-Juergen B."/>
            <person name="Huptas C."/>
            <person name="Sandra B."/>
            <person name="Igor L."/>
            <person name="Joachim S."/>
            <person name="Siegfried S."/>
            <person name="Mareike W."/>
            <person name="Peter K."/>
        </authorList>
    </citation>
    <scope>NUCLEOTIDE SEQUENCE [LARGE SCALE GENOMIC DNA]</scope>
    <source>
        <strain evidence="3 4">4284/11</strain>
    </source>
</reference>
<gene>
    <name evidence="3" type="ORF">EBB59_07475</name>
</gene>
<dbReference type="GO" id="GO:0016747">
    <property type="term" value="F:acyltransferase activity, transferring groups other than amino-acyl groups"/>
    <property type="evidence" value="ECO:0007669"/>
    <property type="project" value="InterPro"/>
</dbReference>
<feature type="region of interest" description="Disordered" evidence="1">
    <location>
        <begin position="177"/>
        <end position="198"/>
    </location>
</feature>
<dbReference type="Gene3D" id="3.40.630.30">
    <property type="match status" value="1"/>
</dbReference>
<evidence type="ECO:0000313" key="4">
    <source>
        <dbReference type="Proteomes" id="UP000275012"/>
    </source>
</evidence>
<dbReference type="Proteomes" id="UP000275012">
    <property type="component" value="Unassembled WGS sequence"/>
</dbReference>
<dbReference type="PROSITE" id="PS51186">
    <property type="entry name" value="GNAT"/>
    <property type="match status" value="1"/>
</dbReference>
<dbReference type="PIRSF" id="PIRSF028520">
    <property type="entry name" value="UCP028520"/>
    <property type="match status" value="1"/>
</dbReference>
<dbReference type="AlphaFoldDB" id="A0A3M2HVM1"/>